<protein>
    <submittedName>
        <fullName evidence="1">Uncharacterized protein</fullName>
    </submittedName>
</protein>
<sequence>MRTHQIDKLMALLNAITSVATEQSLDDSQVQMFFSFIDSFNEWHLRMLVFFDEPKEKLISKGLSYDFLMGGANDAL</sequence>
<gene>
    <name evidence="1" type="ORF">GCM10008933_17870</name>
</gene>
<proteinExistence type="predicted"/>
<evidence type="ECO:0000313" key="2">
    <source>
        <dbReference type="Proteomes" id="UP001500340"/>
    </source>
</evidence>
<accession>A0ABN0Y8S7</accession>
<dbReference type="EMBL" id="BAAACX010000008">
    <property type="protein sequence ID" value="GAA0387349.1"/>
    <property type="molecule type" value="Genomic_DNA"/>
</dbReference>
<comment type="caution">
    <text evidence="1">The sequence shown here is derived from an EMBL/GenBank/DDBJ whole genome shotgun (WGS) entry which is preliminary data.</text>
</comment>
<dbReference type="RefSeq" id="WP_343860126.1">
    <property type="nucleotide sequence ID" value="NZ_BAAACX010000008.1"/>
</dbReference>
<organism evidence="1 2">
    <name type="scientific">Paenibacillus motobuensis</name>
    <dbReference type="NCBI Taxonomy" id="295324"/>
    <lineage>
        <taxon>Bacteria</taxon>
        <taxon>Bacillati</taxon>
        <taxon>Bacillota</taxon>
        <taxon>Bacilli</taxon>
        <taxon>Bacillales</taxon>
        <taxon>Paenibacillaceae</taxon>
        <taxon>Paenibacillus</taxon>
    </lineage>
</organism>
<keyword evidence="2" id="KW-1185">Reference proteome</keyword>
<reference evidence="1 2" key="1">
    <citation type="journal article" date="2019" name="Int. J. Syst. Evol. Microbiol.">
        <title>The Global Catalogue of Microorganisms (GCM) 10K type strain sequencing project: providing services to taxonomists for standard genome sequencing and annotation.</title>
        <authorList>
            <consortium name="The Broad Institute Genomics Platform"/>
            <consortium name="The Broad Institute Genome Sequencing Center for Infectious Disease"/>
            <person name="Wu L."/>
            <person name="Ma J."/>
        </authorList>
    </citation>
    <scope>NUCLEOTIDE SEQUENCE [LARGE SCALE GENOMIC DNA]</scope>
    <source>
        <strain evidence="1 2">JCM 12774</strain>
    </source>
</reference>
<dbReference type="Proteomes" id="UP001500340">
    <property type="component" value="Unassembled WGS sequence"/>
</dbReference>
<evidence type="ECO:0000313" key="1">
    <source>
        <dbReference type="EMBL" id="GAA0387349.1"/>
    </source>
</evidence>
<name>A0ABN0Y8S7_9BACL</name>